<reference evidence="2" key="1">
    <citation type="submission" date="2016-11" db="UniProtKB">
        <authorList>
            <consortium name="WormBaseParasite"/>
        </authorList>
    </citation>
    <scope>IDENTIFICATION</scope>
</reference>
<proteinExistence type="predicted"/>
<sequence>MFLEFSMDFANLYLILFLRFVSYKYSLRKCSQFVCLQL</sequence>
<protein>
    <submittedName>
        <fullName evidence="2">Uncharacterized protein</fullName>
    </submittedName>
</protein>
<dbReference type="AlphaFoldDB" id="A0A1I7XN93"/>
<dbReference type="Proteomes" id="UP000095283">
    <property type="component" value="Unplaced"/>
</dbReference>
<evidence type="ECO:0000313" key="1">
    <source>
        <dbReference type="Proteomes" id="UP000095283"/>
    </source>
</evidence>
<evidence type="ECO:0000313" key="2">
    <source>
        <dbReference type="WBParaSite" id="Hba_19004"/>
    </source>
</evidence>
<name>A0A1I7XN93_HETBA</name>
<organism evidence="1 2">
    <name type="scientific">Heterorhabditis bacteriophora</name>
    <name type="common">Entomopathogenic nematode worm</name>
    <dbReference type="NCBI Taxonomy" id="37862"/>
    <lineage>
        <taxon>Eukaryota</taxon>
        <taxon>Metazoa</taxon>
        <taxon>Ecdysozoa</taxon>
        <taxon>Nematoda</taxon>
        <taxon>Chromadorea</taxon>
        <taxon>Rhabditida</taxon>
        <taxon>Rhabditina</taxon>
        <taxon>Rhabditomorpha</taxon>
        <taxon>Strongyloidea</taxon>
        <taxon>Heterorhabditidae</taxon>
        <taxon>Heterorhabditis</taxon>
    </lineage>
</organism>
<keyword evidence="1" id="KW-1185">Reference proteome</keyword>
<dbReference type="WBParaSite" id="Hba_19004">
    <property type="protein sequence ID" value="Hba_19004"/>
    <property type="gene ID" value="Hba_19004"/>
</dbReference>
<accession>A0A1I7XN93</accession>